<evidence type="ECO:0000313" key="1">
    <source>
        <dbReference type="EMBL" id="KAK5695165.1"/>
    </source>
</evidence>
<proteinExistence type="predicted"/>
<dbReference type="Proteomes" id="UP001310594">
    <property type="component" value="Unassembled WGS sequence"/>
</dbReference>
<organism evidence="1 2">
    <name type="scientific">Elasticomyces elasticus</name>
    <dbReference type="NCBI Taxonomy" id="574655"/>
    <lineage>
        <taxon>Eukaryota</taxon>
        <taxon>Fungi</taxon>
        <taxon>Dikarya</taxon>
        <taxon>Ascomycota</taxon>
        <taxon>Pezizomycotina</taxon>
        <taxon>Dothideomycetes</taxon>
        <taxon>Dothideomycetidae</taxon>
        <taxon>Mycosphaerellales</taxon>
        <taxon>Teratosphaeriaceae</taxon>
        <taxon>Elasticomyces</taxon>
    </lineage>
</organism>
<dbReference type="AlphaFoldDB" id="A0AAN7W3T2"/>
<reference evidence="1" key="1">
    <citation type="submission" date="2023-08" db="EMBL/GenBank/DDBJ databases">
        <title>Black Yeasts Isolated from many extreme environments.</title>
        <authorList>
            <person name="Coleine C."/>
            <person name="Stajich J.E."/>
            <person name="Selbmann L."/>
        </authorList>
    </citation>
    <scope>NUCLEOTIDE SEQUENCE</scope>
    <source>
        <strain evidence="1">CCFEE 5810</strain>
    </source>
</reference>
<gene>
    <name evidence="1" type="ORF">LTR97_008671</name>
</gene>
<dbReference type="PANTHER" id="PTHR32487:SF8">
    <property type="entry name" value="NAD-DEPENDENT EPIMERASE_DEHYDRATASE DOMAIN-CONTAINING PROTEIN"/>
    <property type="match status" value="1"/>
</dbReference>
<protein>
    <submittedName>
        <fullName evidence="1">Uncharacterized protein</fullName>
    </submittedName>
</protein>
<dbReference type="PANTHER" id="PTHR32487">
    <property type="entry name" value="3-OXO-DELTA(4,5)-STEROID 5-BETA-REDUCTASE"/>
    <property type="match status" value="1"/>
</dbReference>
<dbReference type="Gene3D" id="3.40.50.720">
    <property type="entry name" value="NAD(P)-binding Rossmann-like Domain"/>
    <property type="match status" value="1"/>
</dbReference>
<accession>A0AAN7W3T2</accession>
<evidence type="ECO:0000313" key="2">
    <source>
        <dbReference type="Proteomes" id="UP001310594"/>
    </source>
</evidence>
<comment type="caution">
    <text evidence="1">The sequence shown here is derived from an EMBL/GenBank/DDBJ whole genome shotgun (WGS) entry which is preliminary data.</text>
</comment>
<name>A0AAN7W3T2_9PEZI</name>
<sequence>MYMNARYSPSDRRTNVQINCIDSVDDIDAGLRAKIADSDTVTHVFFTAYIQDKDTFKDILSRMEIFAAINHDKCGNGGVFNVADGQVVTWAEVWPRLYLHFELVGGGPRPGSTSIHDFVEEHWPAWEELTAEHGIKASLIDEQGWGVIWSS</sequence>
<dbReference type="EMBL" id="JAVRQU010000014">
    <property type="protein sequence ID" value="KAK5695165.1"/>
    <property type="molecule type" value="Genomic_DNA"/>
</dbReference>